<proteinExistence type="predicted"/>
<protein>
    <submittedName>
        <fullName evidence="2">Uncharacterized protein</fullName>
    </submittedName>
</protein>
<keyword evidence="1" id="KW-0472">Membrane</keyword>
<dbReference type="Proteomes" id="UP001225933">
    <property type="component" value="Unassembled WGS sequence"/>
</dbReference>
<feature type="transmembrane region" description="Helical" evidence="1">
    <location>
        <begin position="106"/>
        <end position="125"/>
    </location>
</feature>
<feature type="transmembrane region" description="Helical" evidence="1">
    <location>
        <begin position="296"/>
        <end position="315"/>
    </location>
</feature>
<organism evidence="2 3">
    <name type="scientific">Chryseobacterium gambrini</name>
    <dbReference type="NCBI Taxonomy" id="373672"/>
    <lineage>
        <taxon>Bacteria</taxon>
        <taxon>Pseudomonadati</taxon>
        <taxon>Bacteroidota</taxon>
        <taxon>Flavobacteriia</taxon>
        <taxon>Flavobacteriales</taxon>
        <taxon>Weeksellaceae</taxon>
        <taxon>Chryseobacterium group</taxon>
        <taxon>Chryseobacterium</taxon>
    </lineage>
</organism>
<name>A0AAJ1R4Z8_9FLAO</name>
<accession>A0AAJ1R4Z8</accession>
<evidence type="ECO:0000313" key="3">
    <source>
        <dbReference type="Proteomes" id="UP001225933"/>
    </source>
</evidence>
<dbReference type="AlphaFoldDB" id="A0AAJ1R4Z8"/>
<feature type="transmembrane region" description="Helical" evidence="1">
    <location>
        <begin position="196"/>
        <end position="225"/>
    </location>
</feature>
<keyword evidence="1" id="KW-1133">Transmembrane helix</keyword>
<feature type="transmembrane region" description="Helical" evidence="1">
    <location>
        <begin position="321"/>
        <end position="340"/>
    </location>
</feature>
<dbReference type="RefSeq" id="WP_214588707.1">
    <property type="nucleotide sequence ID" value="NZ_JAUHGV010000019.1"/>
</dbReference>
<dbReference type="EMBL" id="JAUHGV010000019">
    <property type="protein sequence ID" value="MDN4013724.1"/>
    <property type="molecule type" value="Genomic_DNA"/>
</dbReference>
<feature type="transmembrane region" description="Helical" evidence="1">
    <location>
        <begin position="69"/>
        <end position="94"/>
    </location>
</feature>
<keyword evidence="1" id="KW-0812">Transmembrane</keyword>
<evidence type="ECO:0000256" key="1">
    <source>
        <dbReference type="SAM" id="Phobius"/>
    </source>
</evidence>
<feature type="transmembrane region" description="Helical" evidence="1">
    <location>
        <begin position="273"/>
        <end position="289"/>
    </location>
</feature>
<gene>
    <name evidence="2" type="ORF">QX233_14700</name>
</gene>
<feature type="transmembrane region" description="Helical" evidence="1">
    <location>
        <begin position="131"/>
        <end position="149"/>
    </location>
</feature>
<sequence length="408" mass="48310">MNSIKIKHNLYDIIFLLFIGIIYIFSIAKDPALGDSLAFTLQGYKGFDFSSNATNHLLFSNLLSLLHKIFPFIKIHFLFVSVSILSAILSLLYLRKLLIILEVSSKSSFICIMILGLSFTFWRQAIITEVYTFYLLFVILFLINLFKFNQRKEIKYFYYLSVLLGILFLIHIQTILFLFLYFYFIFRNFSILKKHIIYGGLIPILLFSVLLIPVFMGYQTFIAIFTDNSYESSLFNFDPSIIFKSIIRNIVFFIYNFLFFSVFLFWGLKNKTYGDYILVGIIPFLIFCIKHNVSDSYVFQLVPYIFLLIIIGRGLDHFPKIYIILPLFLPLIYFASYKVIQKTSLGKNFEKEKYYKGGIRYMMFPPLKGNPDWDYFIQKYKEDSLYNNPDIQYLHPAIKKWDKIRNKN</sequence>
<reference evidence="2" key="1">
    <citation type="submission" date="2023-06" db="EMBL/GenBank/DDBJ databases">
        <title>Two Chryseobacterium gambrini strains from China.</title>
        <authorList>
            <person name="Zeng J."/>
            <person name="Wu Y."/>
        </authorList>
    </citation>
    <scope>NUCLEOTIDE SEQUENCE</scope>
    <source>
        <strain evidence="2">SQ219</strain>
    </source>
</reference>
<comment type="caution">
    <text evidence="2">The sequence shown here is derived from an EMBL/GenBank/DDBJ whole genome shotgun (WGS) entry which is preliminary data.</text>
</comment>
<feature type="transmembrane region" description="Helical" evidence="1">
    <location>
        <begin position="246"/>
        <end position="267"/>
    </location>
</feature>
<feature type="transmembrane region" description="Helical" evidence="1">
    <location>
        <begin position="156"/>
        <end position="184"/>
    </location>
</feature>
<feature type="transmembrane region" description="Helical" evidence="1">
    <location>
        <begin position="9"/>
        <end position="28"/>
    </location>
</feature>
<evidence type="ECO:0000313" key="2">
    <source>
        <dbReference type="EMBL" id="MDN4013724.1"/>
    </source>
</evidence>